<keyword evidence="2" id="KW-1185">Reference proteome</keyword>
<sequence>MKVRLMLTRELDPVTKAMPAVLEVKLDGDWKTYWRSPGEGGVPLVLSGTSPRIYRTWIGHGRHRSSFPC</sequence>
<organism evidence="1 2">
    <name type="scientific">Shewanella benthica KT99</name>
    <dbReference type="NCBI Taxonomy" id="314608"/>
    <lineage>
        <taxon>Bacteria</taxon>
        <taxon>Pseudomonadati</taxon>
        <taxon>Pseudomonadota</taxon>
        <taxon>Gammaproteobacteria</taxon>
        <taxon>Alteromonadales</taxon>
        <taxon>Shewanellaceae</taxon>
        <taxon>Shewanella</taxon>
    </lineage>
</organism>
<comment type="caution">
    <text evidence="1">The sequence shown here is derived from an EMBL/GenBank/DDBJ whole genome shotgun (WGS) entry which is preliminary data.</text>
</comment>
<name>A9CW35_9GAMM</name>
<dbReference type="Proteomes" id="UP000005839">
    <property type="component" value="Unassembled WGS sequence"/>
</dbReference>
<evidence type="ECO:0000313" key="2">
    <source>
        <dbReference type="Proteomes" id="UP000005839"/>
    </source>
</evidence>
<gene>
    <name evidence="1" type="ORF">KT99_06377</name>
</gene>
<evidence type="ECO:0000313" key="1">
    <source>
        <dbReference type="EMBL" id="EDQ02770.1"/>
    </source>
</evidence>
<proteinExistence type="predicted"/>
<dbReference type="EMBL" id="ABIC01000001">
    <property type="protein sequence ID" value="EDQ02770.1"/>
    <property type="molecule type" value="Genomic_DNA"/>
</dbReference>
<protein>
    <submittedName>
        <fullName evidence="1">Putative suppressor for copper-sensitivity B</fullName>
    </submittedName>
</protein>
<dbReference type="AlphaFoldDB" id="A9CW35"/>
<accession>A9CW35</accession>
<dbReference type="STRING" id="314608.KT99_06377"/>
<reference evidence="1 2" key="1">
    <citation type="submission" date="2007-10" db="EMBL/GenBank/DDBJ databases">
        <authorList>
            <person name="Yayanos A."/>
            <person name="Ferriera S."/>
            <person name="Johnson J."/>
            <person name="Kravitz S."/>
            <person name="Halpern A."/>
            <person name="Remington K."/>
            <person name="Beeson K."/>
            <person name="Tran B."/>
            <person name="Rogers Y.-H."/>
            <person name="Friedman R."/>
            <person name="Venter J.C."/>
        </authorList>
    </citation>
    <scope>NUCLEOTIDE SEQUENCE [LARGE SCALE GENOMIC DNA]</scope>
    <source>
        <strain evidence="1 2">KT99</strain>
    </source>
</reference>